<keyword evidence="1" id="KW-0472">Membrane</keyword>
<evidence type="ECO:0008006" key="4">
    <source>
        <dbReference type="Google" id="ProtNLM"/>
    </source>
</evidence>
<gene>
    <name evidence="2" type="ORF">B9Z19DRAFT_662208</name>
</gene>
<organism evidence="2 3">
    <name type="scientific">Tuber borchii</name>
    <name type="common">White truffle</name>
    <dbReference type="NCBI Taxonomy" id="42251"/>
    <lineage>
        <taxon>Eukaryota</taxon>
        <taxon>Fungi</taxon>
        <taxon>Dikarya</taxon>
        <taxon>Ascomycota</taxon>
        <taxon>Pezizomycotina</taxon>
        <taxon>Pezizomycetes</taxon>
        <taxon>Pezizales</taxon>
        <taxon>Tuberaceae</taxon>
        <taxon>Tuber</taxon>
    </lineage>
</organism>
<protein>
    <recommendedName>
        <fullName evidence="4">Transmembrane protein</fullName>
    </recommendedName>
</protein>
<feature type="transmembrane region" description="Helical" evidence="1">
    <location>
        <begin position="150"/>
        <end position="173"/>
    </location>
</feature>
<accession>A0A2T6ZZW4</accession>
<keyword evidence="1" id="KW-0812">Transmembrane</keyword>
<keyword evidence="1" id="KW-1133">Transmembrane helix</keyword>
<dbReference type="Proteomes" id="UP000244722">
    <property type="component" value="Unassembled WGS sequence"/>
</dbReference>
<name>A0A2T6ZZW4_TUBBO</name>
<feature type="transmembrane region" description="Helical" evidence="1">
    <location>
        <begin position="114"/>
        <end position="138"/>
    </location>
</feature>
<proteinExistence type="predicted"/>
<evidence type="ECO:0000313" key="2">
    <source>
        <dbReference type="EMBL" id="PUU81013.1"/>
    </source>
</evidence>
<dbReference type="EMBL" id="NESQ01000052">
    <property type="protein sequence ID" value="PUU81013.1"/>
    <property type="molecule type" value="Genomic_DNA"/>
</dbReference>
<keyword evidence="3" id="KW-1185">Reference proteome</keyword>
<sequence length="178" mass="20956">MRLEEKPPENVVTGRDMVYWYFDWVGMGSQVWGLHSFCLQFLSTISLLSFFFCFLSFPFSRTLGVMSTNFLFHRFIVFIFTFFPIGICVGELLLFLVLPYIIRSYLTSHHHLSLALLEPFFFSFFPFFPRMWVCFFRVTLKGSFAARRIVYANVAVGSGAFFFYFLITFWRVLACGKD</sequence>
<comment type="caution">
    <text evidence="2">The sequence shown here is derived from an EMBL/GenBank/DDBJ whole genome shotgun (WGS) entry which is preliminary data.</text>
</comment>
<feature type="transmembrane region" description="Helical" evidence="1">
    <location>
        <begin position="75"/>
        <end position="102"/>
    </location>
</feature>
<evidence type="ECO:0000313" key="3">
    <source>
        <dbReference type="Proteomes" id="UP000244722"/>
    </source>
</evidence>
<evidence type="ECO:0000256" key="1">
    <source>
        <dbReference type="SAM" id="Phobius"/>
    </source>
</evidence>
<dbReference type="AlphaFoldDB" id="A0A2T6ZZW4"/>
<feature type="transmembrane region" description="Helical" evidence="1">
    <location>
        <begin position="32"/>
        <end position="55"/>
    </location>
</feature>
<reference evidence="2 3" key="1">
    <citation type="submission" date="2017-04" db="EMBL/GenBank/DDBJ databases">
        <title>Draft genome sequence of Tuber borchii Vittad., a whitish edible truffle.</title>
        <authorList>
            <consortium name="DOE Joint Genome Institute"/>
            <person name="Murat C."/>
            <person name="Kuo A."/>
            <person name="Barry K.W."/>
            <person name="Clum A."/>
            <person name="Dockter R.B."/>
            <person name="Fauchery L."/>
            <person name="Iotti M."/>
            <person name="Kohler A."/>
            <person name="Labutti K."/>
            <person name="Lindquist E.A."/>
            <person name="Lipzen A."/>
            <person name="Ohm R.A."/>
            <person name="Wang M."/>
            <person name="Grigoriev I.V."/>
            <person name="Zambonelli A."/>
            <person name="Martin F.M."/>
        </authorList>
    </citation>
    <scope>NUCLEOTIDE SEQUENCE [LARGE SCALE GENOMIC DNA]</scope>
    <source>
        <strain evidence="2 3">Tbo3840</strain>
    </source>
</reference>